<dbReference type="InterPro" id="IPR036396">
    <property type="entry name" value="Cyt_P450_sf"/>
</dbReference>
<gene>
    <name evidence="2" type="primary">cyp125</name>
    <name evidence="2" type="ORF">GCM10009547_30550</name>
</gene>
<protein>
    <submittedName>
        <fullName evidence="2">Steroid C26-monooxygenase Cyp125</fullName>
    </submittedName>
</protein>
<organism evidence="2 3">
    <name type="scientific">Sporichthya brevicatena</name>
    <dbReference type="NCBI Taxonomy" id="171442"/>
    <lineage>
        <taxon>Bacteria</taxon>
        <taxon>Bacillati</taxon>
        <taxon>Actinomycetota</taxon>
        <taxon>Actinomycetes</taxon>
        <taxon>Sporichthyales</taxon>
        <taxon>Sporichthyaceae</taxon>
        <taxon>Sporichthya</taxon>
    </lineage>
</organism>
<evidence type="ECO:0000313" key="2">
    <source>
        <dbReference type="EMBL" id="GAA0625185.1"/>
    </source>
</evidence>
<evidence type="ECO:0000256" key="1">
    <source>
        <dbReference type="ARBA" id="ARBA00010617"/>
    </source>
</evidence>
<dbReference type="EMBL" id="BAAAHE010000025">
    <property type="protein sequence ID" value="GAA0625185.1"/>
    <property type="molecule type" value="Genomic_DNA"/>
</dbReference>
<dbReference type="PRINTS" id="PR00359">
    <property type="entry name" value="BP450"/>
</dbReference>
<reference evidence="2 3" key="1">
    <citation type="journal article" date="2019" name="Int. J. Syst. Evol. Microbiol.">
        <title>The Global Catalogue of Microorganisms (GCM) 10K type strain sequencing project: providing services to taxonomists for standard genome sequencing and annotation.</title>
        <authorList>
            <consortium name="The Broad Institute Genomics Platform"/>
            <consortium name="The Broad Institute Genome Sequencing Center for Infectious Disease"/>
            <person name="Wu L."/>
            <person name="Ma J."/>
        </authorList>
    </citation>
    <scope>NUCLEOTIDE SEQUENCE [LARGE SCALE GENOMIC DNA]</scope>
    <source>
        <strain evidence="2 3">JCM 10671</strain>
    </source>
</reference>
<dbReference type="RefSeq" id="WP_344606239.1">
    <property type="nucleotide sequence ID" value="NZ_BAAAHE010000025.1"/>
</dbReference>
<dbReference type="CDD" id="cd11033">
    <property type="entry name" value="CYP142-like"/>
    <property type="match status" value="1"/>
</dbReference>
<proteinExistence type="inferred from homology"/>
<comment type="caution">
    <text evidence="2">The sequence shown here is derived from an EMBL/GenBank/DDBJ whole genome shotgun (WGS) entry which is preliminary data.</text>
</comment>
<keyword evidence="3" id="KW-1185">Reference proteome</keyword>
<sequence>MTAPTRSAFDTCDLDSVDLSVPEAFVDGPPHELFARLRAQAPVHRNHSRNPYVGDFWSITRAADIEMVSKHATLFSAHERGIWMRSDAAGGLDLMRNMVIFKDPPDHTRYRKLVQVAFTPRTIAHLEDYVRARVTTILDRAAETGSMDLVKDLSLPVPLAVITDLLGAPASDVGKLADWTARLDTGVDAPELGICMEAMMEMAGYLEELILGQIKGDSLVGLLARAEVDGDRLTEDELLMFFAILVFAGNDTTRNATSSGVLALTEHPDQLQALAADPSRIPNAVEEILRWSTPLNYFARTALEDTEIRGVPIAAGDLLLLWYASGSRDEEILPGADRFDVLRPVEYHQAFGGGGRHFCLGAGLARLELKVIFEEFTRRVRDPRLSGPVVRHCTTWVNGYDSIPLTFTPA</sequence>
<dbReference type="Gene3D" id="1.10.630.10">
    <property type="entry name" value="Cytochrome P450"/>
    <property type="match status" value="1"/>
</dbReference>
<comment type="similarity">
    <text evidence="1">Belongs to the cytochrome P450 family.</text>
</comment>
<dbReference type="PANTHER" id="PTHR46696">
    <property type="entry name" value="P450, PUTATIVE (EUROFUNG)-RELATED"/>
    <property type="match status" value="1"/>
</dbReference>
<dbReference type="InterPro" id="IPR002397">
    <property type="entry name" value="Cyt_P450_B"/>
</dbReference>
<accession>A0ABN1H084</accession>
<evidence type="ECO:0000313" key="3">
    <source>
        <dbReference type="Proteomes" id="UP001500957"/>
    </source>
</evidence>
<dbReference type="PANTHER" id="PTHR46696:SF4">
    <property type="entry name" value="BIOTIN BIOSYNTHESIS CYTOCHROME P450"/>
    <property type="match status" value="1"/>
</dbReference>
<dbReference type="InterPro" id="IPR001128">
    <property type="entry name" value="Cyt_P450"/>
</dbReference>
<name>A0ABN1H084_9ACTN</name>
<dbReference type="Proteomes" id="UP001500957">
    <property type="component" value="Unassembled WGS sequence"/>
</dbReference>
<dbReference type="Pfam" id="PF00067">
    <property type="entry name" value="p450"/>
    <property type="match status" value="1"/>
</dbReference>
<dbReference type="SUPFAM" id="SSF48264">
    <property type="entry name" value="Cytochrome P450"/>
    <property type="match status" value="1"/>
</dbReference>